<keyword evidence="3" id="KW-1185">Reference proteome</keyword>
<protein>
    <submittedName>
        <fullName evidence="2">Splicing factor 1</fullName>
    </submittedName>
</protein>
<evidence type="ECO:0000313" key="2">
    <source>
        <dbReference type="EMBL" id="KAK8878596.1"/>
    </source>
</evidence>
<feature type="region of interest" description="Disordered" evidence="1">
    <location>
        <begin position="151"/>
        <end position="200"/>
    </location>
</feature>
<feature type="compositionally biased region" description="Polar residues" evidence="1">
    <location>
        <begin position="221"/>
        <end position="246"/>
    </location>
</feature>
<feature type="compositionally biased region" description="Polar residues" evidence="1">
    <location>
        <begin position="288"/>
        <end position="313"/>
    </location>
</feature>
<feature type="compositionally biased region" description="Polar residues" evidence="1">
    <location>
        <begin position="151"/>
        <end position="176"/>
    </location>
</feature>
<feature type="compositionally biased region" description="Polar residues" evidence="1">
    <location>
        <begin position="267"/>
        <end position="278"/>
    </location>
</feature>
<evidence type="ECO:0000313" key="3">
    <source>
        <dbReference type="Proteomes" id="UP001470230"/>
    </source>
</evidence>
<feature type="compositionally biased region" description="Low complexity" evidence="1">
    <location>
        <begin position="191"/>
        <end position="200"/>
    </location>
</feature>
<dbReference type="EMBL" id="JAPFFF010000011">
    <property type="protein sequence ID" value="KAK8878596.1"/>
    <property type="molecule type" value="Genomic_DNA"/>
</dbReference>
<proteinExistence type="predicted"/>
<gene>
    <name evidence="2" type="ORF">M9Y10_005376</name>
</gene>
<reference evidence="2 3" key="1">
    <citation type="submission" date="2024-04" db="EMBL/GenBank/DDBJ databases">
        <title>Tritrichomonas musculus Genome.</title>
        <authorList>
            <person name="Alves-Ferreira E."/>
            <person name="Grigg M."/>
            <person name="Lorenzi H."/>
            <person name="Galac M."/>
        </authorList>
    </citation>
    <scope>NUCLEOTIDE SEQUENCE [LARGE SCALE GENOMIC DNA]</scope>
    <source>
        <strain evidence="2 3">EAF2021</strain>
    </source>
</reference>
<dbReference type="Proteomes" id="UP001470230">
    <property type="component" value="Unassembled WGS sequence"/>
</dbReference>
<comment type="caution">
    <text evidence="2">The sequence shown here is derived from an EMBL/GenBank/DDBJ whole genome shotgun (WGS) entry which is preliminary data.</text>
</comment>
<evidence type="ECO:0000256" key="1">
    <source>
        <dbReference type="SAM" id="MobiDB-lite"/>
    </source>
</evidence>
<organism evidence="2 3">
    <name type="scientific">Tritrichomonas musculus</name>
    <dbReference type="NCBI Taxonomy" id="1915356"/>
    <lineage>
        <taxon>Eukaryota</taxon>
        <taxon>Metamonada</taxon>
        <taxon>Parabasalia</taxon>
        <taxon>Tritrichomonadida</taxon>
        <taxon>Tritrichomonadidae</taxon>
        <taxon>Tritrichomonas</taxon>
    </lineage>
</organism>
<name>A0ABR2JL27_9EUKA</name>
<sequence>MKKEYQEIEIENKDATQFIPFRNRKSYWGDRSMRPLIPNVATVIPPDVNPELLSILLYRMKLEENAYKMKNLDSQAINVIWQENKIDTYLFPNQEDAILSKAYECGRFEKYSLIKEIDQALPPVLPPPIILSASAELPSVRPFKTPFSFSVSKDQDSLQDQSINSEDSEDNNQQQKDLPEDENSQEEENSNESSQFSSQFISNQEVNKQIVDIEKQNNEINHYENSPNNLYPSYKSSFNNYNSANDRQYPPPSPYEDELRRQPLNYAENSYGSSQLPQSPLPFHDSNKASTPYSNPSYRYSPTNYDNFSSHPNIQLPKQQQFPPPPPPPFMQNHYDRTPISQYPRPPPPPPPPPPQPMNFIPLPPPPPLLGKDRSTNLVNGTEGIKGSQNSNQWNMYGNDDKY</sequence>
<accession>A0ABR2JL27</accession>
<feature type="compositionally biased region" description="Pro residues" evidence="1">
    <location>
        <begin position="344"/>
        <end position="369"/>
    </location>
</feature>
<feature type="compositionally biased region" description="Acidic residues" evidence="1">
    <location>
        <begin position="179"/>
        <end position="190"/>
    </location>
</feature>
<feature type="compositionally biased region" description="Polar residues" evidence="1">
    <location>
        <begin position="387"/>
        <end position="396"/>
    </location>
</feature>
<feature type="region of interest" description="Disordered" evidence="1">
    <location>
        <begin position="221"/>
        <end position="403"/>
    </location>
</feature>